<dbReference type="RefSeq" id="WP_052561361.1">
    <property type="nucleotide sequence ID" value="NZ_BAFN01000001.1"/>
</dbReference>
<name>A0ABQ0JS95_9BACT</name>
<evidence type="ECO:0000256" key="2">
    <source>
        <dbReference type="ARBA" id="ARBA00008520"/>
    </source>
</evidence>
<organism evidence="6 7">
    <name type="scientific">Candidatus Brocadia sinica JPN1</name>
    <dbReference type="NCBI Taxonomy" id="1197129"/>
    <lineage>
        <taxon>Bacteria</taxon>
        <taxon>Pseudomonadati</taxon>
        <taxon>Planctomycetota</taxon>
        <taxon>Candidatus Brocadiia</taxon>
        <taxon>Candidatus Brocadiales</taxon>
        <taxon>Candidatus Brocadiaceae</taxon>
        <taxon>Candidatus Brocadia</taxon>
    </lineage>
</organism>
<evidence type="ECO:0000313" key="6">
    <source>
        <dbReference type="EMBL" id="GAN31603.1"/>
    </source>
</evidence>
<dbReference type="SUPFAM" id="SSF53850">
    <property type="entry name" value="Periplasmic binding protein-like II"/>
    <property type="match status" value="1"/>
</dbReference>
<proteinExistence type="inferred from homology"/>
<dbReference type="EMBL" id="BAFN01000001">
    <property type="protein sequence ID" value="GAN31603.1"/>
    <property type="molecule type" value="Genomic_DNA"/>
</dbReference>
<protein>
    <submittedName>
        <fullName evidence="6">Trehalose/maltose binding protein</fullName>
    </submittedName>
</protein>
<evidence type="ECO:0000256" key="5">
    <source>
        <dbReference type="SAM" id="Phobius"/>
    </source>
</evidence>
<sequence length="426" mass="48939">MGVRLQNIIFLSMYTLLGLWVIYSFFRPGKTAEVVFSIGAGVNEIRLVKNLLEKFEVKNPTIKVKLNVLPAPTDQQHHYYLTTLGAKTSDIDVVRIDTIWIAEFASAGWLEPLDSYINIDHRKSFIPVTGKTNVFRSKLYAIPWNANIGLLYYRKDLLEKYNLNPPKTWEELIDSCTKISANEAVFGYLWQGKQYEGLVCNFIEFIGSNNGGILDENGRLTVNSVQNKIALDLMHDFIWKYRISPPNTHSELMEESSRHLFQQGHGLFLRNWTYVWDLCQEDPLLKGKIGVSQLPGFSQGNSATVYGGWHLAVNAGSKKKEQAWQLIDFLTSRKVQKELAMNLSWAPTRRALYNDPKLIQKLPFLSTVKMALKNIQVRPNLPYYQWISDILQKYVNKVLSGQMRSEEALKTIHKELEGIRNEFAED</sequence>
<dbReference type="CDD" id="cd14750">
    <property type="entry name" value="PBP2_TMBP"/>
    <property type="match status" value="1"/>
</dbReference>
<dbReference type="PANTHER" id="PTHR43649:SF34">
    <property type="entry name" value="ABC TRANSPORTER PERIPLASMIC-BINDING PROTEIN YCJN-RELATED"/>
    <property type="match status" value="1"/>
</dbReference>
<comment type="similarity">
    <text evidence="2">Belongs to the bacterial solute-binding protein 1 family.</text>
</comment>
<evidence type="ECO:0000256" key="4">
    <source>
        <dbReference type="ARBA" id="ARBA00022729"/>
    </source>
</evidence>
<accession>A0ABQ0JS95</accession>
<reference evidence="7" key="1">
    <citation type="journal article" date="2015" name="Genome Announc.">
        <title>Draft Genome Sequence of an Anaerobic Ammonium-Oxidizing Bacterium, "Candidatus Brocadia sinica".</title>
        <authorList>
            <person name="Oshiki M."/>
            <person name="Shinyako-Hata K."/>
            <person name="Satoh H."/>
            <person name="Okabe S."/>
        </authorList>
    </citation>
    <scope>NUCLEOTIDE SEQUENCE [LARGE SCALE GENOMIC DNA]</scope>
    <source>
        <strain evidence="7">JPN1</strain>
    </source>
</reference>
<dbReference type="InterPro" id="IPR050490">
    <property type="entry name" value="Bact_solute-bd_prot1"/>
</dbReference>
<feature type="transmembrane region" description="Helical" evidence="5">
    <location>
        <begin position="7"/>
        <end position="26"/>
    </location>
</feature>
<keyword evidence="7" id="KW-1185">Reference proteome</keyword>
<keyword evidence="4" id="KW-0732">Signal</keyword>
<evidence type="ECO:0000256" key="1">
    <source>
        <dbReference type="ARBA" id="ARBA00004418"/>
    </source>
</evidence>
<dbReference type="Pfam" id="PF01547">
    <property type="entry name" value="SBP_bac_1"/>
    <property type="match status" value="1"/>
</dbReference>
<keyword evidence="5" id="KW-0812">Transmembrane</keyword>
<gene>
    <name evidence="6" type="ORF">BROSI_A0104</name>
</gene>
<keyword evidence="5" id="KW-0472">Membrane</keyword>
<keyword evidence="3" id="KW-0813">Transport</keyword>
<keyword evidence="5" id="KW-1133">Transmembrane helix</keyword>
<comment type="caution">
    <text evidence="6">The sequence shown here is derived from an EMBL/GenBank/DDBJ whole genome shotgun (WGS) entry which is preliminary data.</text>
</comment>
<comment type="subcellular location">
    <subcellularLocation>
        <location evidence="1">Periplasm</location>
    </subcellularLocation>
</comment>
<dbReference type="PANTHER" id="PTHR43649">
    <property type="entry name" value="ARABINOSE-BINDING PROTEIN-RELATED"/>
    <property type="match status" value="1"/>
</dbReference>
<evidence type="ECO:0000256" key="3">
    <source>
        <dbReference type="ARBA" id="ARBA00022448"/>
    </source>
</evidence>
<dbReference type="Gene3D" id="3.40.190.10">
    <property type="entry name" value="Periplasmic binding protein-like II"/>
    <property type="match status" value="2"/>
</dbReference>
<dbReference type="Proteomes" id="UP000032309">
    <property type="component" value="Unassembled WGS sequence"/>
</dbReference>
<dbReference type="InterPro" id="IPR006059">
    <property type="entry name" value="SBP"/>
</dbReference>
<evidence type="ECO:0000313" key="7">
    <source>
        <dbReference type="Proteomes" id="UP000032309"/>
    </source>
</evidence>